<evidence type="ECO:0000313" key="2">
    <source>
        <dbReference type="WBParaSite" id="nRc.2.0.1.t26530-RA"/>
    </source>
</evidence>
<name>A0A915JK37_ROMCU</name>
<organism evidence="1 2">
    <name type="scientific">Romanomermis culicivorax</name>
    <name type="common">Nematode worm</name>
    <dbReference type="NCBI Taxonomy" id="13658"/>
    <lineage>
        <taxon>Eukaryota</taxon>
        <taxon>Metazoa</taxon>
        <taxon>Ecdysozoa</taxon>
        <taxon>Nematoda</taxon>
        <taxon>Enoplea</taxon>
        <taxon>Dorylaimia</taxon>
        <taxon>Mermithida</taxon>
        <taxon>Mermithoidea</taxon>
        <taxon>Mermithidae</taxon>
        <taxon>Romanomermis</taxon>
    </lineage>
</organism>
<dbReference type="AlphaFoldDB" id="A0A915JK37"/>
<dbReference type="Proteomes" id="UP000887565">
    <property type="component" value="Unplaced"/>
</dbReference>
<dbReference type="WBParaSite" id="nRc.2.0.1.t26530-RA">
    <property type="protein sequence ID" value="nRc.2.0.1.t26530-RA"/>
    <property type="gene ID" value="nRc.2.0.1.g26530"/>
</dbReference>
<evidence type="ECO:0000313" key="1">
    <source>
        <dbReference type="Proteomes" id="UP000887565"/>
    </source>
</evidence>
<protein>
    <submittedName>
        <fullName evidence="2">Uncharacterized protein</fullName>
    </submittedName>
</protein>
<accession>A0A915JK37</accession>
<keyword evidence="1" id="KW-1185">Reference proteome</keyword>
<sequence>MKSHLFNKLLTPLIVLGGKNSNEKNGCLHSILLFNKRSNGTEEEPVDDVDSPEQLRSRSLLAEAFLQCTVTHMKILKTKENEII</sequence>
<proteinExistence type="predicted"/>
<reference evidence="2" key="1">
    <citation type="submission" date="2022-11" db="UniProtKB">
        <authorList>
            <consortium name="WormBaseParasite"/>
        </authorList>
    </citation>
    <scope>IDENTIFICATION</scope>
</reference>